<evidence type="ECO:0000256" key="7">
    <source>
        <dbReference type="SAM" id="MobiDB-lite"/>
    </source>
</evidence>
<evidence type="ECO:0000256" key="2">
    <source>
        <dbReference type="ARBA" id="ARBA00009533"/>
    </source>
</evidence>
<dbReference type="InterPro" id="IPR021115">
    <property type="entry name" value="Pyridoxal-P_BS"/>
</dbReference>
<dbReference type="GO" id="GO:0030170">
    <property type="term" value="F:pyridoxal phosphate binding"/>
    <property type="evidence" value="ECO:0007669"/>
    <property type="project" value="InterPro"/>
</dbReference>
<keyword evidence="3 5" id="KW-0663">Pyridoxal phosphate</keyword>
<dbReference type="Gene3D" id="3.40.640.10">
    <property type="entry name" value="Type I PLP-dependent aspartate aminotransferase-like (Major domain)"/>
    <property type="match status" value="1"/>
</dbReference>
<sequence length="491" mass="53937">MWSEPTVGPQSHDTRRGGHSADETLKWMSHDMTTPNGNHMHTVDLETMKLREQVFEYARRRMNYDPPPLDGPKTISQLRQEVPDTVTEEGLGGLEALNLFENVLAEATISNDHPNYLSFIPCAPTEAATLFDLIVSASTIYGGSWMEGAGAVYAENQVLEWLAREAGLPEGAGGVFVQGGTLGNLSALVAARHTATEALKASGKAAPTRWRFACSSEAHSSLKAAARVMDVDIVPVPVNAEGRLTGQALAETLEGDWDGIFAVVATGGTTNFGIVDELEEVGNVTKAHDVWFHVDGAYGIAAMLAPSTKHLFAGVALADSFIVDPHKWLFAPFDACALVYRDPELGRVTHTQHAEYLDALENPEEWNPSDYAYNLTRRPRGLPLWFSLATYGVSAYREAIEQNIQLAYKIADEIRRRPDLELVRDPQLSVVVFVKKGWTLEDYTKWSNKLLADGIGFVVPSSHKGEPNTRFAIVNPRTTYESLVQILDTMV</sequence>
<dbReference type="KEGG" id="amin:AUMI_10150"/>
<dbReference type="InterPro" id="IPR015424">
    <property type="entry name" value="PyrdxlP-dep_Trfase"/>
</dbReference>
<evidence type="ECO:0000256" key="3">
    <source>
        <dbReference type="ARBA" id="ARBA00022898"/>
    </source>
</evidence>
<keyword evidence="4 6" id="KW-0456">Lyase</keyword>
<name>A0A173LUT2_9MICO</name>
<dbReference type="GO" id="GO:0004058">
    <property type="term" value="F:aromatic-L-amino-acid decarboxylase activity"/>
    <property type="evidence" value="ECO:0007669"/>
    <property type="project" value="UniProtKB-ARBA"/>
</dbReference>
<feature type="region of interest" description="Disordered" evidence="7">
    <location>
        <begin position="1"/>
        <end position="20"/>
    </location>
</feature>
<comment type="cofactor">
    <cofactor evidence="1 5 6">
        <name>pyridoxal 5'-phosphate</name>
        <dbReference type="ChEBI" id="CHEBI:597326"/>
    </cofactor>
</comment>
<evidence type="ECO:0000256" key="1">
    <source>
        <dbReference type="ARBA" id="ARBA00001933"/>
    </source>
</evidence>
<dbReference type="InterPro" id="IPR015421">
    <property type="entry name" value="PyrdxlP-dep_Trfase_major"/>
</dbReference>
<dbReference type="PROSITE" id="PS00392">
    <property type="entry name" value="DDC_GAD_HDC_YDC"/>
    <property type="match status" value="1"/>
</dbReference>
<dbReference type="Pfam" id="PF00282">
    <property type="entry name" value="Pyridoxal_deC"/>
    <property type="match status" value="1"/>
</dbReference>
<dbReference type="InterPro" id="IPR010977">
    <property type="entry name" value="Aromatic_deC"/>
</dbReference>
<comment type="similarity">
    <text evidence="2 6">Belongs to the group II decarboxylase family.</text>
</comment>
<evidence type="ECO:0000313" key="9">
    <source>
        <dbReference type="Proteomes" id="UP000243847"/>
    </source>
</evidence>
<dbReference type="SUPFAM" id="SSF53383">
    <property type="entry name" value="PLP-dependent transferases"/>
    <property type="match status" value="1"/>
</dbReference>
<dbReference type="Gene3D" id="3.90.1150.10">
    <property type="entry name" value="Aspartate Aminotransferase, domain 1"/>
    <property type="match status" value="1"/>
</dbReference>
<gene>
    <name evidence="8" type="ORF">AUMI_10150</name>
</gene>
<dbReference type="PANTHER" id="PTHR11999">
    <property type="entry name" value="GROUP II PYRIDOXAL-5-PHOSPHATE DECARBOXYLASE"/>
    <property type="match status" value="1"/>
</dbReference>
<dbReference type="AlphaFoldDB" id="A0A173LUT2"/>
<proteinExistence type="inferred from homology"/>
<protein>
    <submittedName>
        <fullName evidence="8">L-2,4-diaminobutyrate decarboxylase</fullName>
    </submittedName>
</protein>
<evidence type="ECO:0000313" key="8">
    <source>
        <dbReference type="EMBL" id="BAU98558.1"/>
    </source>
</evidence>
<dbReference type="EMBL" id="AP017457">
    <property type="protein sequence ID" value="BAU98558.1"/>
    <property type="molecule type" value="Genomic_DNA"/>
</dbReference>
<dbReference type="GO" id="GO:0005737">
    <property type="term" value="C:cytoplasm"/>
    <property type="evidence" value="ECO:0007669"/>
    <property type="project" value="TreeGrafter"/>
</dbReference>
<evidence type="ECO:0000256" key="4">
    <source>
        <dbReference type="ARBA" id="ARBA00023239"/>
    </source>
</evidence>
<evidence type="ECO:0000256" key="5">
    <source>
        <dbReference type="PIRSR" id="PIRSR602129-50"/>
    </source>
</evidence>
<accession>A0A173LUT2</accession>
<reference evidence="8 9" key="1">
    <citation type="journal article" date="2016" name="Genome Announc.">
        <title>Complete Genome Sequence of Aurantimicrobium minutum Type Strain KNCT, a Planktonic Ultramicrobacterium Isolated from River Water.</title>
        <authorList>
            <person name="Nakai R."/>
            <person name="Fujisawa T."/>
            <person name="Nakamura Y."/>
            <person name="Nishide H."/>
            <person name="Uchiyama I."/>
            <person name="Baba T."/>
            <person name="Toyoda A."/>
            <person name="Fujiyama A."/>
            <person name="Naganuma T."/>
            <person name="Niki H."/>
        </authorList>
    </citation>
    <scope>NUCLEOTIDE SEQUENCE [LARGE SCALE GENOMIC DNA]</scope>
    <source>
        <strain evidence="8 9">KNC</strain>
    </source>
</reference>
<dbReference type="GO" id="GO:0019752">
    <property type="term" value="P:carboxylic acid metabolic process"/>
    <property type="evidence" value="ECO:0007669"/>
    <property type="project" value="InterPro"/>
</dbReference>
<dbReference type="PANTHER" id="PTHR11999:SF165">
    <property type="entry name" value="DECARBOXYLASE, PUTATIVE (AFU_ORTHOLOGUE AFUA_2G04980)-RELATED"/>
    <property type="match status" value="1"/>
</dbReference>
<evidence type="ECO:0000256" key="6">
    <source>
        <dbReference type="RuleBase" id="RU000382"/>
    </source>
</evidence>
<dbReference type="InterPro" id="IPR002129">
    <property type="entry name" value="PyrdxlP-dep_de-COase"/>
</dbReference>
<dbReference type="Proteomes" id="UP000243847">
    <property type="component" value="Chromosome sequence1"/>
</dbReference>
<dbReference type="InterPro" id="IPR015422">
    <property type="entry name" value="PyrdxlP-dep_Trfase_small"/>
</dbReference>
<organism evidence="8 9">
    <name type="scientific">Aurantimicrobium minutum</name>
    <dbReference type="NCBI Taxonomy" id="708131"/>
    <lineage>
        <taxon>Bacteria</taxon>
        <taxon>Bacillati</taxon>
        <taxon>Actinomycetota</taxon>
        <taxon>Actinomycetes</taxon>
        <taxon>Micrococcales</taxon>
        <taxon>Microbacteriaceae</taxon>
        <taxon>Aurantimicrobium</taxon>
    </lineage>
</organism>
<feature type="modified residue" description="N6-(pyridoxal phosphate)lysine" evidence="5">
    <location>
        <position position="327"/>
    </location>
</feature>